<evidence type="ECO:0000256" key="2">
    <source>
        <dbReference type="ARBA" id="ARBA00023125"/>
    </source>
</evidence>
<dbReference type="Proteomes" id="UP000319931">
    <property type="component" value="Unassembled WGS sequence"/>
</dbReference>
<proteinExistence type="predicted"/>
<dbReference type="EMBL" id="RCZC01000002">
    <property type="protein sequence ID" value="TPG54871.1"/>
    <property type="molecule type" value="Genomic_DNA"/>
</dbReference>
<dbReference type="SUPFAM" id="SSF46894">
    <property type="entry name" value="C-terminal effector domain of the bipartite response regulators"/>
    <property type="match status" value="1"/>
</dbReference>
<gene>
    <name evidence="5" type="ORF">EAH76_09710</name>
</gene>
<organism evidence="5 6">
    <name type="scientific">Sphingomonas glacialis</name>
    <dbReference type="NCBI Taxonomy" id="658225"/>
    <lineage>
        <taxon>Bacteria</taxon>
        <taxon>Pseudomonadati</taxon>
        <taxon>Pseudomonadota</taxon>
        <taxon>Alphaproteobacteria</taxon>
        <taxon>Sphingomonadales</taxon>
        <taxon>Sphingomonadaceae</taxon>
        <taxon>Sphingomonas</taxon>
    </lineage>
</organism>
<dbReference type="InterPro" id="IPR001789">
    <property type="entry name" value="Sig_transdc_resp-reg_receiver"/>
</dbReference>
<evidence type="ECO:0000256" key="1">
    <source>
        <dbReference type="ARBA" id="ARBA00022553"/>
    </source>
</evidence>
<dbReference type="PANTHER" id="PTHR44591">
    <property type="entry name" value="STRESS RESPONSE REGULATOR PROTEIN 1"/>
    <property type="match status" value="1"/>
</dbReference>
<name>A0A502FZS0_9SPHN</name>
<dbReference type="GO" id="GO:0006355">
    <property type="term" value="P:regulation of DNA-templated transcription"/>
    <property type="evidence" value="ECO:0007669"/>
    <property type="project" value="InterPro"/>
</dbReference>
<evidence type="ECO:0000259" key="4">
    <source>
        <dbReference type="PROSITE" id="PS50110"/>
    </source>
</evidence>
<keyword evidence="1 3" id="KW-0597">Phosphoprotein</keyword>
<sequence>MSAVCPIAHCRSVRSADTRYCPTIRTKTSVVTPLPEDTVLLFSPITVPPVYLVDDDALVRESTAFLLGTIGIGCRAFDDGAAFLAEIEDLPDGCLLIDRVMPHVSGLEVIHRLNALDRKMPIILMTAATSASRLRLAENIGPHALLEKPFDETALVSALESGFEVLASGSETDATSARDAVALLTPNQTRILRGLIAGMDTTALARRMRVSETLIRRDRVALKARIAATDVHHAIAIGKRAGLVPLQPDDAWNGG</sequence>
<feature type="domain" description="Response regulatory" evidence="4">
    <location>
        <begin position="49"/>
        <end position="163"/>
    </location>
</feature>
<keyword evidence="2" id="KW-0238">DNA-binding</keyword>
<comment type="caution">
    <text evidence="5">The sequence shown here is derived from an EMBL/GenBank/DDBJ whole genome shotgun (WGS) entry which is preliminary data.</text>
</comment>
<dbReference type="PROSITE" id="PS50110">
    <property type="entry name" value="RESPONSE_REGULATORY"/>
    <property type="match status" value="1"/>
</dbReference>
<evidence type="ECO:0000313" key="6">
    <source>
        <dbReference type="Proteomes" id="UP000319931"/>
    </source>
</evidence>
<dbReference type="SUPFAM" id="SSF52172">
    <property type="entry name" value="CheY-like"/>
    <property type="match status" value="1"/>
</dbReference>
<evidence type="ECO:0000313" key="5">
    <source>
        <dbReference type="EMBL" id="TPG54871.1"/>
    </source>
</evidence>
<dbReference type="Gene3D" id="1.10.10.10">
    <property type="entry name" value="Winged helix-like DNA-binding domain superfamily/Winged helix DNA-binding domain"/>
    <property type="match status" value="1"/>
</dbReference>
<dbReference type="GO" id="GO:0003677">
    <property type="term" value="F:DNA binding"/>
    <property type="evidence" value="ECO:0007669"/>
    <property type="project" value="UniProtKB-KW"/>
</dbReference>
<evidence type="ECO:0000256" key="3">
    <source>
        <dbReference type="PROSITE-ProRule" id="PRU00169"/>
    </source>
</evidence>
<dbReference type="Pfam" id="PF00072">
    <property type="entry name" value="Response_reg"/>
    <property type="match status" value="1"/>
</dbReference>
<reference evidence="5 6" key="1">
    <citation type="journal article" date="2019" name="Environ. Microbiol.">
        <title>Species interactions and distinct microbial communities in high Arctic permafrost affected cryosols are associated with the CH4 and CO2 gas fluxes.</title>
        <authorList>
            <person name="Altshuler I."/>
            <person name="Hamel J."/>
            <person name="Turney S."/>
            <person name="Magnuson E."/>
            <person name="Levesque R."/>
            <person name="Greer C."/>
            <person name="Whyte L.G."/>
        </authorList>
    </citation>
    <scope>NUCLEOTIDE SEQUENCE [LARGE SCALE GENOMIC DNA]</scope>
    <source>
        <strain evidence="5 6">E6.1</strain>
    </source>
</reference>
<dbReference type="PANTHER" id="PTHR44591:SF25">
    <property type="entry name" value="CHEMOTAXIS TWO-COMPONENT RESPONSE REGULATOR"/>
    <property type="match status" value="1"/>
</dbReference>
<keyword evidence="6" id="KW-1185">Reference proteome</keyword>
<feature type="modified residue" description="4-aspartylphosphate" evidence="3">
    <location>
        <position position="98"/>
    </location>
</feature>
<dbReference type="Gene3D" id="3.40.50.2300">
    <property type="match status" value="1"/>
</dbReference>
<accession>A0A502FZS0</accession>
<dbReference type="OrthoDB" id="9782655at2"/>
<dbReference type="AlphaFoldDB" id="A0A502FZS0"/>
<dbReference type="InterPro" id="IPR011006">
    <property type="entry name" value="CheY-like_superfamily"/>
</dbReference>
<dbReference type="SMART" id="SM00448">
    <property type="entry name" value="REC"/>
    <property type="match status" value="1"/>
</dbReference>
<dbReference type="InterPro" id="IPR016032">
    <property type="entry name" value="Sig_transdc_resp-reg_C-effctor"/>
</dbReference>
<protein>
    <submittedName>
        <fullName evidence="5">Response regulator</fullName>
    </submittedName>
</protein>
<dbReference type="GO" id="GO:0000160">
    <property type="term" value="P:phosphorelay signal transduction system"/>
    <property type="evidence" value="ECO:0007669"/>
    <property type="project" value="InterPro"/>
</dbReference>
<dbReference type="InterPro" id="IPR036388">
    <property type="entry name" value="WH-like_DNA-bd_sf"/>
</dbReference>
<dbReference type="InterPro" id="IPR050595">
    <property type="entry name" value="Bact_response_regulator"/>
</dbReference>